<dbReference type="EMBL" id="LITT01000064">
    <property type="protein sequence ID" value="OAA82938.1"/>
    <property type="molecule type" value="Genomic_DNA"/>
</dbReference>
<evidence type="ECO:0000313" key="5">
    <source>
        <dbReference type="EMBL" id="OAA82938.1"/>
    </source>
</evidence>
<dbReference type="PROSITE" id="PS50893">
    <property type="entry name" value="ABC_TRANSPORTER_2"/>
    <property type="match status" value="1"/>
</dbReference>
<dbReference type="GO" id="GO:0005524">
    <property type="term" value="F:ATP binding"/>
    <property type="evidence" value="ECO:0007669"/>
    <property type="project" value="UniProtKB-KW"/>
</dbReference>
<sequence length="237" mass="27383">MNIRVLNSSKEFNGKEVLHIDELDFKEGYTYVLMGLNGSGKSTLLQCISGLDTFTRGNVSYDNYNSINFVRKDISVMLQKPYLFNCSVLENITMGLKFKKFSKEIIEKRINTYLKYLVVDDLLHKNARELSGGEQEKVALLRTAILETKVTFLDEPTASMDIENILRSEKLIKTMSQEKRTVILVTHDLLQAERIADYIIFMDKGKVIEQGEKYEVLNFPKHKLLKQIFKNNNIKNI</sequence>
<dbReference type="InterPro" id="IPR003439">
    <property type="entry name" value="ABC_transporter-like_ATP-bd"/>
</dbReference>
<dbReference type="InterPro" id="IPR027417">
    <property type="entry name" value="P-loop_NTPase"/>
</dbReference>
<evidence type="ECO:0000313" key="6">
    <source>
        <dbReference type="Proteomes" id="UP000077407"/>
    </source>
</evidence>
<comment type="caution">
    <text evidence="5">The sequence shown here is derived from an EMBL/GenBank/DDBJ whole genome shotgun (WGS) entry which is preliminary data.</text>
</comment>
<organism evidence="5 6">
    <name type="scientific">Clostridium ljungdahlii</name>
    <dbReference type="NCBI Taxonomy" id="1538"/>
    <lineage>
        <taxon>Bacteria</taxon>
        <taxon>Bacillati</taxon>
        <taxon>Bacillota</taxon>
        <taxon>Clostridia</taxon>
        <taxon>Eubacteriales</taxon>
        <taxon>Clostridiaceae</taxon>
        <taxon>Clostridium</taxon>
    </lineage>
</organism>
<feature type="domain" description="ABC transporter" evidence="4">
    <location>
        <begin position="3"/>
        <end position="229"/>
    </location>
</feature>
<dbReference type="GO" id="GO:0016887">
    <property type="term" value="F:ATP hydrolysis activity"/>
    <property type="evidence" value="ECO:0007669"/>
    <property type="project" value="InterPro"/>
</dbReference>
<dbReference type="InterPro" id="IPR003593">
    <property type="entry name" value="AAA+_ATPase"/>
</dbReference>
<dbReference type="Proteomes" id="UP000077407">
    <property type="component" value="Unassembled WGS sequence"/>
</dbReference>
<keyword evidence="2" id="KW-0547">Nucleotide-binding</keyword>
<evidence type="ECO:0000256" key="3">
    <source>
        <dbReference type="ARBA" id="ARBA00022840"/>
    </source>
</evidence>
<dbReference type="Pfam" id="PF00005">
    <property type="entry name" value="ABC_tran"/>
    <property type="match status" value="1"/>
</dbReference>
<keyword evidence="1" id="KW-0813">Transport</keyword>
<dbReference type="PANTHER" id="PTHR42781:SF9">
    <property type="entry name" value="AMINO ACID ABC TRANSPORTER, ATP-BINDING PROTEIN-RELATED"/>
    <property type="match status" value="1"/>
</dbReference>
<dbReference type="AlphaFoldDB" id="A0A162L193"/>
<reference evidence="5 6" key="1">
    <citation type="journal article" date="2015" name="Biotechnol. Bioeng.">
        <title>Genome sequence and phenotypic characterization of Caulobacter segnis.</title>
        <authorList>
            <person name="Patel S."/>
            <person name="Fletcher B."/>
            <person name="Scott D.C."/>
            <person name="Ely B."/>
        </authorList>
    </citation>
    <scope>NUCLEOTIDE SEQUENCE [LARGE SCALE GENOMIC DNA]</scope>
    <source>
        <strain evidence="5 6">ERI-2</strain>
    </source>
</reference>
<proteinExistence type="predicted"/>
<gene>
    <name evidence="5" type="primary">glnQ_2</name>
    <name evidence="5" type="ORF">WY13_04006</name>
</gene>
<evidence type="ECO:0000259" key="4">
    <source>
        <dbReference type="PROSITE" id="PS50893"/>
    </source>
</evidence>
<dbReference type="OrthoDB" id="9804199at2"/>
<dbReference type="SUPFAM" id="SSF52540">
    <property type="entry name" value="P-loop containing nucleoside triphosphate hydrolases"/>
    <property type="match status" value="1"/>
</dbReference>
<dbReference type="PANTHER" id="PTHR42781">
    <property type="entry name" value="SPERMIDINE/PUTRESCINE IMPORT ATP-BINDING PROTEIN POTA"/>
    <property type="match status" value="1"/>
</dbReference>
<dbReference type="SMART" id="SM00382">
    <property type="entry name" value="AAA"/>
    <property type="match status" value="1"/>
</dbReference>
<dbReference type="PATRIC" id="fig|1538.10.peg.4082"/>
<protein>
    <submittedName>
        <fullName evidence="5">Glutamine transport ATP-binding protein GlnQ</fullName>
    </submittedName>
</protein>
<dbReference type="RefSeq" id="WP_063557221.1">
    <property type="nucleotide sequence ID" value="NZ_LITT01000064.1"/>
</dbReference>
<name>A0A162L193_9CLOT</name>
<accession>A0A162L193</accession>
<dbReference type="Gene3D" id="3.40.50.300">
    <property type="entry name" value="P-loop containing nucleotide triphosphate hydrolases"/>
    <property type="match status" value="1"/>
</dbReference>
<evidence type="ECO:0000256" key="2">
    <source>
        <dbReference type="ARBA" id="ARBA00022741"/>
    </source>
</evidence>
<dbReference type="InterPro" id="IPR050093">
    <property type="entry name" value="ABC_SmlMolc_Importer"/>
</dbReference>
<evidence type="ECO:0000256" key="1">
    <source>
        <dbReference type="ARBA" id="ARBA00022448"/>
    </source>
</evidence>
<keyword evidence="3 5" id="KW-0067">ATP-binding</keyword>